<name>A0A1I3K7I1_9EURY</name>
<dbReference type="InterPro" id="IPR008972">
    <property type="entry name" value="Cupredoxin"/>
</dbReference>
<reference evidence="1 2" key="1">
    <citation type="submission" date="2016-10" db="EMBL/GenBank/DDBJ databases">
        <authorList>
            <person name="de Groot N.N."/>
        </authorList>
    </citation>
    <scope>NUCLEOTIDE SEQUENCE [LARGE SCALE GENOMIC DNA]</scope>
    <source>
        <strain evidence="1 2">SP2</strain>
    </source>
</reference>
<dbReference type="EMBL" id="FORO01000003">
    <property type="protein sequence ID" value="SFI68300.1"/>
    <property type="molecule type" value="Genomic_DNA"/>
</dbReference>
<dbReference type="OMA" id="EEYEIGW"/>
<evidence type="ECO:0000313" key="2">
    <source>
        <dbReference type="Proteomes" id="UP000182829"/>
    </source>
</evidence>
<evidence type="ECO:0000313" key="1">
    <source>
        <dbReference type="EMBL" id="SFI68300.1"/>
    </source>
</evidence>
<proteinExistence type="predicted"/>
<organism evidence="1 2">
    <name type="scientific">Natronobacterium gregoryi</name>
    <dbReference type="NCBI Taxonomy" id="44930"/>
    <lineage>
        <taxon>Archaea</taxon>
        <taxon>Methanobacteriati</taxon>
        <taxon>Methanobacteriota</taxon>
        <taxon>Stenosarchaea group</taxon>
        <taxon>Halobacteria</taxon>
        <taxon>Halobacteriales</taxon>
        <taxon>Natrialbaceae</taxon>
        <taxon>Natronobacterium</taxon>
    </lineage>
</organism>
<protein>
    <submittedName>
        <fullName evidence="1">TAT (Twin-arginine translocation) pathway signal sequence</fullName>
    </submittedName>
</protein>
<dbReference type="Gene3D" id="2.60.40.420">
    <property type="entry name" value="Cupredoxins - blue copper proteins"/>
    <property type="match status" value="1"/>
</dbReference>
<sequence>MEETNFYVINTNNRLMTRDSPISRRTALKITGGAAATALVAGCNGNGENGEENGDDEEDGYEIEPGTTIELDAQTAGWEGLEPAEIEDDVNPTLILQEGEEYEIGWPVGDGGNHNIEIWNEDDEVVDGLQTEETTDDEPDDQFLEFTASEEMDAYVCAPHDVAMNGDLIIE</sequence>
<dbReference type="AlphaFoldDB" id="A0A1I3K7I1"/>
<gene>
    <name evidence="1" type="ORF">SAMN05443661_103120</name>
</gene>
<accession>A0A1I3K7I1</accession>
<dbReference type="Proteomes" id="UP000182829">
    <property type="component" value="Unassembled WGS sequence"/>
</dbReference>